<organism evidence="8 9">
    <name type="scientific">Anaerovirgula multivorans</name>
    <dbReference type="NCBI Taxonomy" id="312168"/>
    <lineage>
        <taxon>Bacteria</taxon>
        <taxon>Bacillati</taxon>
        <taxon>Bacillota</taxon>
        <taxon>Clostridia</taxon>
        <taxon>Peptostreptococcales</taxon>
        <taxon>Natronincolaceae</taxon>
        <taxon>Anaerovirgula</taxon>
    </lineage>
</organism>
<dbReference type="InterPro" id="IPR029063">
    <property type="entry name" value="SAM-dependent_MTases_sf"/>
</dbReference>
<keyword evidence="2 5" id="KW-0808">Transferase</keyword>
<comment type="catalytic activity">
    <reaction evidence="7">
        <text>a 2'-deoxycytidine in DNA + S-adenosyl-L-methionine = a 5-methyl-2'-deoxycytidine in DNA + S-adenosyl-L-homocysteine + H(+)</text>
        <dbReference type="Rhea" id="RHEA:13681"/>
        <dbReference type="Rhea" id="RHEA-COMP:11369"/>
        <dbReference type="Rhea" id="RHEA-COMP:11370"/>
        <dbReference type="ChEBI" id="CHEBI:15378"/>
        <dbReference type="ChEBI" id="CHEBI:57856"/>
        <dbReference type="ChEBI" id="CHEBI:59789"/>
        <dbReference type="ChEBI" id="CHEBI:85452"/>
        <dbReference type="ChEBI" id="CHEBI:85454"/>
        <dbReference type="EC" id="2.1.1.37"/>
    </reaction>
</comment>
<dbReference type="NCBIfam" id="TIGR00675">
    <property type="entry name" value="dcm"/>
    <property type="match status" value="1"/>
</dbReference>
<dbReference type="GO" id="GO:0003886">
    <property type="term" value="F:DNA (cytosine-5-)-methyltransferase activity"/>
    <property type="evidence" value="ECO:0007669"/>
    <property type="project" value="UniProtKB-EC"/>
</dbReference>
<dbReference type="OrthoDB" id="9813719at2"/>
<dbReference type="Pfam" id="PF00145">
    <property type="entry name" value="DNA_methylase"/>
    <property type="match status" value="1"/>
</dbReference>
<evidence type="ECO:0000256" key="6">
    <source>
        <dbReference type="RuleBase" id="RU000416"/>
    </source>
</evidence>
<comment type="similarity">
    <text evidence="5 6">Belongs to the class I-like SAM-binding methyltransferase superfamily. C5-methyltransferase family.</text>
</comment>
<sequence>MLKTVDLFAGCGGMSLGFQNAGFNIIAAYDNWKPAVETYKKNFKHPIFLRDVSESGIIDEILGFQPNVIIGGPPCQDFSSAGHRDESLGRAELSITYTDIIIKAKPKYFVMENVPRIRKSETYKSVYSKLKEAGYGLTEKVLDASLCGVPQKRKRFFLIGHIGDADNFLAERLDEKLANKPMSIYDYLGDSLGVKYYFRIPRSYNRRAVFSIYDPCVTIRGVDRPIPKNYVKHPGDLVDIGPEVRALTPIERSYMQTFPKTFIFDDNKSNLNQMIGNAVPVKLAEYVASAVMEYEKNFN</sequence>
<dbReference type="PRINTS" id="PR00105">
    <property type="entry name" value="C5METTRFRASE"/>
</dbReference>
<keyword evidence="9" id="KW-1185">Reference proteome</keyword>
<keyword evidence="3 5" id="KW-0949">S-adenosyl-L-methionine</keyword>
<dbReference type="GO" id="GO:0044027">
    <property type="term" value="P:negative regulation of gene expression via chromosomal CpG island methylation"/>
    <property type="evidence" value="ECO:0007669"/>
    <property type="project" value="TreeGrafter"/>
</dbReference>
<reference evidence="8 9" key="1">
    <citation type="submission" date="2017-06" db="EMBL/GenBank/DDBJ databases">
        <authorList>
            <person name="Kim H.J."/>
            <person name="Triplett B.A."/>
        </authorList>
    </citation>
    <scope>NUCLEOTIDE SEQUENCE [LARGE SCALE GENOMIC DNA]</scope>
    <source>
        <strain evidence="8 9">SCA</strain>
    </source>
</reference>
<dbReference type="PANTHER" id="PTHR10629">
    <property type="entry name" value="CYTOSINE-SPECIFIC METHYLTRANSFERASE"/>
    <property type="match status" value="1"/>
</dbReference>
<proteinExistence type="inferred from homology"/>
<protein>
    <recommendedName>
        <fullName evidence="7">Cytosine-specific methyltransferase</fullName>
        <ecNumber evidence="7">2.1.1.37</ecNumber>
    </recommendedName>
</protein>
<dbReference type="Proteomes" id="UP000198304">
    <property type="component" value="Unassembled WGS sequence"/>
</dbReference>
<evidence type="ECO:0000256" key="7">
    <source>
        <dbReference type="RuleBase" id="RU000417"/>
    </source>
</evidence>
<evidence type="ECO:0000313" key="8">
    <source>
        <dbReference type="EMBL" id="SNS87271.1"/>
    </source>
</evidence>
<dbReference type="Gene3D" id="3.90.120.10">
    <property type="entry name" value="DNA Methylase, subunit A, domain 2"/>
    <property type="match status" value="1"/>
</dbReference>
<dbReference type="InterPro" id="IPR018117">
    <property type="entry name" value="C5_DNA_meth_AS"/>
</dbReference>
<dbReference type="PANTHER" id="PTHR10629:SF52">
    <property type="entry name" value="DNA (CYTOSINE-5)-METHYLTRANSFERASE 1"/>
    <property type="match status" value="1"/>
</dbReference>
<dbReference type="GO" id="GO:0032259">
    <property type="term" value="P:methylation"/>
    <property type="evidence" value="ECO:0007669"/>
    <property type="project" value="UniProtKB-KW"/>
</dbReference>
<dbReference type="EC" id="2.1.1.37" evidence="7"/>
<evidence type="ECO:0000256" key="4">
    <source>
        <dbReference type="ARBA" id="ARBA00022747"/>
    </source>
</evidence>
<dbReference type="RefSeq" id="WP_089284420.1">
    <property type="nucleotide sequence ID" value="NZ_FZOJ01000025.1"/>
</dbReference>
<dbReference type="PROSITE" id="PS00095">
    <property type="entry name" value="C5_MTASE_2"/>
    <property type="match status" value="1"/>
</dbReference>
<dbReference type="InterPro" id="IPR001525">
    <property type="entry name" value="C5_MeTfrase"/>
</dbReference>
<dbReference type="InterPro" id="IPR050390">
    <property type="entry name" value="C5-Methyltransferase"/>
</dbReference>
<evidence type="ECO:0000256" key="3">
    <source>
        <dbReference type="ARBA" id="ARBA00022691"/>
    </source>
</evidence>
<name>A0A239I1B4_9FIRM</name>
<evidence type="ECO:0000256" key="1">
    <source>
        <dbReference type="ARBA" id="ARBA00022603"/>
    </source>
</evidence>
<feature type="active site" evidence="5">
    <location>
        <position position="75"/>
    </location>
</feature>
<dbReference type="AlphaFoldDB" id="A0A239I1B4"/>
<dbReference type="CDD" id="cd00315">
    <property type="entry name" value="Cyt_C5_DNA_methylase"/>
    <property type="match status" value="1"/>
</dbReference>
<dbReference type="Gene3D" id="3.40.50.150">
    <property type="entry name" value="Vaccinia Virus protein VP39"/>
    <property type="match status" value="1"/>
</dbReference>
<evidence type="ECO:0000313" key="9">
    <source>
        <dbReference type="Proteomes" id="UP000198304"/>
    </source>
</evidence>
<evidence type="ECO:0000256" key="5">
    <source>
        <dbReference type="PROSITE-ProRule" id="PRU01016"/>
    </source>
</evidence>
<keyword evidence="1 5" id="KW-0489">Methyltransferase</keyword>
<dbReference type="EMBL" id="FZOJ01000025">
    <property type="protein sequence ID" value="SNS87271.1"/>
    <property type="molecule type" value="Genomic_DNA"/>
</dbReference>
<dbReference type="PROSITE" id="PS51679">
    <property type="entry name" value="SAM_MT_C5"/>
    <property type="match status" value="1"/>
</dbReference>
<accession>A0A239I1B4</accession>
<dbReference type="PROSITE" id="PS00094">
    <property type="entry name" value="C5_MTASE_1"/>
    <property type="match status" value="1"/>
</dbReference>
<dbReference type="SUPFAM" id="SSF53335">
    <property type="entry name" value="S-adenosyl-L-methionine-dependent methyltransferases"/>
    <property type="match status" value="1"/>
</dbReference>
<dbReference type="InterPro" id="IPR031303">
    <property type="entry name" value="C5_meth_CS"/>
</dbReference>
<keyword evidence="4" id="KW-0680">Restriction system</keyword>
<dbReference type="GO" id="GO:0003677">
    <property type="term" value="F:DNA binding"/>
    <property type="evidence" value="ECO:0007669"/>
    <property type="project" value="TreeGrafter"/>
</dbReference>
<evidence type="ECO:0000256" key="2">
    <source>
        <dbReference type="ARBA" id="ARBA00022679"/>
    </source>
</evidence>
<gene>
    <name evidence="8" type="ORF">SAMN05446037_10256</name>
</gene>
<dbReference type="GO" id="GO:0009307">
    <property type="term" value="P:DNA restriction-modification system"/>
    <property type="evidence" value="ECO:0007669"/>
    <property type="project" value="UniProtKB-KW"/>
</dbReference>